<dbReference type="RefSeq" id="WP_311579567.1">
    <property type="nucleotide sequence ID" value="NZ_JAVRIF010000003.1"/>
</dbReference>
<comment type="caution">
    <text evidence="2">The sequence shown here is derived from an EMBL/GenBank/DDBJ whole genome shotgun (WGS) entry which is preliminary data.</text>
</comment>
<gene>
    <name evidence="2" type="ORF">RM573_07455</name>
</gene>
<evidence type="ECO:0000313" key="3">
    <source>
        <dbReference type="Proteomes" id="UP001266357"/>
    </source>
</evidence>
<organism evidence="2 3">
    <name type="scientific">Thalassotalea castellviae</name>
    <dbReference type="NCBI Taxonomy" id="3075612"/>
    <lineage>
        <taxon>Bacteria</taxon>
        <taxon>Pseudomonadati</taxon>
        <taxon>Pseudomonadota</taxon>
        <taxon>Gammaproteobacteria</taxon>
        <taxon>Alteromonadales</taxon>
        <taxon>Colwelliaceae</taxon>
        <taxon>Thalassotalea</taxon>
    </lineage>
</organism>
<dbReference type="Proteomes" id="UP001266357">
    <property type="component" value="Unassembled WGS sequence"/>
</dbReference>
<evidence type="ECO:0000259" key="1">
    <source>
        <dbReference type="Pfam" id="PF20243"/>
    </source>
</evidence>
<evidence type="ECO:0000313" key="2">
    <source>
        <dbReference type="EMBL" id="MDT0603429.1"/>
    </source>
</evidence>
<reference evidence="2 3" key="1">
    <citation type="submission" date="2023-09" db="EMBL/GenBank/DDBJ databases">
        <authorList>
            <person name="Rey-Velasco X."/>
        </authorList>
    </citation>
    <scope>NUCLEOTIDE SEQUENCE [LARGE SCALE GENOMIC DNA]</scope>
    <source>
        <strain evidence="2 3">W431</strain>
    </source>
</reference>
<accession>A0ABU2ZZS7</accession>
<sequence>MIRKYTVYLFVMLVICGCSEQNSQTKLVFEPSYNGQAIACNNTINHQNNEWSVNQLQFFISQIQLQNKQGTWQNMSLAKTAKQTEKIALIGSTCQKTEFEQWQLIFNNVFDITDFQALRFSLGVPFEQNHVNPLEQPSPLNDSAMFWVWQTGHKFLRLELSSGADNWLFHLGSTGCRSQSVMRAPREACLYPNFFQFELPLDDSNTIGFELSKLIDGLELTMETSCQSEHDNLACQTLFSRLNESGEQAVFRVPVND</sequence>
<dbReference type="InterPro" id="IPR023977">
    <property type="entry name" value="MbnP-like"/>
</dbReference>
<proteinExistence type="predicted"/>
<feature type="domain" description="Copper-binding protein MbnP-like" evidence="1">
    <location>
        <begin position="24"/>
        <end position="227"/>
    </location>
</feature>
<protein>
    <submittedName>
        <fullName evidence="2">Metallo-mystery pair system four-Cys motif protein</fullName>
    </submittedName>
</protein>
<dbReference type="NCBIfam" id="TIGR04052">
    <property type="entry name" value="MbnP_like_WxW"/>
    <property type="match status" value="1"/>
</dbReference>
<keyword evidence="3" id="KW-1185">Reference proteome</keyword>
<dbReference type="PROSITE" id="PS51257">
    <property type="entry name" value="PROKAR_LIPOPROTEIN"/>
    <property type="match status" value="1"/>
</dbReference>
<dbReference type="InterPro" id="IPR046863">
    <property type="entry name" value="MbnP-like_dom"/>
</dbReference>
<dbReference type="EMBL" id="JAVRIF010000003">
    <property type="protein sequence ID" value="MDT0603429.1"/>
    <property type="molecule type" value="Genomic_DNA"/>
</dbReference>
<name>A0ABU2ZZS7_9GAMM</name>
<dbReference type="Pfam" id="PF20243">
    <property type="entry name" value="MbnP"/>
    <property type="match status" value="1"/>
</dbReference>